<sequence length="93" mass="11360">MLKILQRHVEVMMHYDNTPAHNTYATQSSVENAEFQCMKHLLEGTERLTREQLRMQIEQILREIPGRIWKATFLNWMERLHSFIELWREYAKN</sequence>
<comment type="caution">
    <text evidence="1">The sequence shown here is derived from an EMBL/GenBank/DDBJ whole genome shotgun (WGS) entry which is preliminary data.</text>
</comment>
<evidence type="ECO:0000313" key="1">
    <source>
        <dbReference type="EMBL" id="KAA6394753.1"/>
    </source>
</evidence>
<dbReference type="EMBL" id="SNRW01001857">
    <property type="protein sequence ID" value="KAA6394753.1"/>
    <property type="molecule type" value="Genomic_DNA"/>
</dbReference>
<name>A0A5J4WJ45_9EUKA</name>
<evidence type="ECO:0000313" key="2">
    <source>
        <dbReference type="Proteomes" id="UP000324800"/>
    </source>
</evidence>
<gene>
    <name evidence="1" type="ORF">EZS28_009716</name>
</gene>
<dbReference type="AlphaFoldDB" id="A0A5J4WJ45"/>
<dbReference type="Proteomes" id="UP000324800">
    <property type="component" value="Unassembled WGS sequence"/>
</dbReference>
<organism evidence="1 2">
    <name type="scientific">Streblomastix strix</name>
    <dbReference type="NCBI Taxonomy" id="222440"/>
    <lineage>
        <taxon>Eukaryota</taxon>
        <taxon>Metamonada</taxon>
        <taxon>Preaxostyla</taxon>
        <taxon>Oxymonadida</taxon>
        <taxon>Streblomastigidae</taxon>
        <taxon>Streblomastix</taxon>
    </lineage>
</organism>
<dbReference type="OrthoDB" id="10042427at2759"/>
<proteinExistence type="predicted"/>
<reference evidence="1 2" key="1">
    <citation type="submission" date="2019-03" db="EMBL/GenBank/DDBJ databases">
        <title>Single cell metagenomics reveals metabolic interactions within the superorganism composed of flagellate Streblomastix strix and complex community of Bacteroidetes bacteria on its surface.</title>
        <authorList>
            <person name="Treitli S.C."/>
            <person name="Kolisko M."/>
            <person name="Husnik F."/>
            <person name="Keeling P."/>
            <person name="Hampl V."/>
        </authorList>
    </citation>
    <scope>NUCLEOTIDE SEQUENCE [LARGE SCALE GENOMIC DNA]</scope>
    <source>
        <strain evidence="1">ST1C</strain>
    </source>
</reference>
<protein>
    <submittedName>
        <fullName evidence="1">Uncharacterized protein</fullName>
    </submittedName>
</protein>
<accession>A0A5J4WJ45</accession>